<dbReference type="AlphaFoldDB" id="A0A1I6L9S3"/>
<dbReference type="Pfam" id="PF04326">
    <property type="entry name" value="SLFN_AlbA_2"/>
    <property type="match status" value="1"/>
</dbReference>
<accession>A0A1I6L9S3</accession>
<evidence type="ECO:0000313" key="3">
    <source>
        <dbReference type="Proteomes" id="UP000199062"/>
    </source>
</evidence>
<dbReference type="InterPro" id="IPR007421">
    <property type="entry name" value="Schlafen_AlbA_2_dom"/>
</dbReference>
<organism evidence="2 3">
    <name type="scientific">Halomicrobium zhouii</name>
    <dbReference type="NCBI Taxonomy" id="767519"/>
    <lineage>
        <taxon>Archaea</taxon>
        <taxon>Methanobacteriati</taxon>
        <taxon>Methanobacteriota</taxon>
        <taxon>Stenosarchaea group</taxon>
        <taxon>Halobacteria</taxon>
        <taxon>Halobacteriales</taxon>
        <taxon>Haloarculaceae</taxon>
        <taxon>Halomicrobium</taxon>
    </lineage>
</organism>
<proteinExistence type="predicted"/>
<dbReference type="GO" id="GO:0003677">
    <property type="term" value="F:DNA binding"/>
    <property type="evidence" value="ECO:0007669"/>
    <property type="project" value="UniProtKB-KW"/>
</dbReference>
<dbReference type="InterPro" id="IPR038461">
    <property type="entry name" value="Schlafen_AlbA_2_dom_sf"/>
</dbReference>
<protein>
    <submittedName>
        <fullName evidence="2">Putative DNA-binding domain-containing protein</fullName>
    </submittedName>
</protein>
<dbReference type="Gene3D" id="3.30.950.30">
    <property type="entry name" value="Schlafen, AAA domain"/>
    <property type="match status" value="1"/>
</dbReference>
<gene>
    <name evidence="2" type="ORF">SAMN05216559_2326</name>
</gene>
<sequence length="441" mass="49794">MVGTIPQIELEIGWSDWVPLFPTDELDPIPKKPGIYRVSHIRTNGIYLIALTGRDLRERIQHLGYGIGSDERPSREMHTAGPVLWDLRNSLGPEFIVSWSEMGDDSIEDIEGVWAASLARYHATTGHSPIANFGNTVNLSGDLPNAELQERSRIEDGLRHRHIDYSNLSWDNWNEVTGSEWMGLNWSKEYAVHDEFSDPLPASPGIYRIREPESERLDYIEATRNIRNKAHDVLTEVHKDTLVSFTEMDIVASPRPNEIEVILLGAHYFSEKSIPESGGETLSDLTDKAKGFLNRSEDDDIELKKGDLDHQSTTQELVALANSGGGELFVGVSNSGEIVGVSNIDDVENIITDWVTTTIEPSLRVQTYRPEIDDTKILWVRVPPAKDRLYSANGVFKYRTGSRKDQLGWNDIEEFIGDNPQILLRILQRSEIDEEEISLSY</sequence>
<dbReference type="EMBL" id="FOZK01000002">
    <property type="protein sequence ID" value="SFS00207.1"/>
    <property type="molecule type" value="Genomic_DNA"/>
</dbReference>
<evidence type="ECO:0000313" key="2">
    <source>
        <dbReference type="EMBL" id="SFS00207.1"/>
    </source>
</evidence>
<dbReference type="STRING" id="767519.SAMN05216559_2326"/>
<name>A0A1I6L9S3_9EURY</name>
<reference evidence="2 3" key="1">
    <citation type="submission" date="2016-10" db="EMBL/GenBank/DDBJ databases">
        <authorList>
            <person name="de Groot N.N."/>
        </authorList>
    </citation>
    <scope>NUCLEOTIDE SEQUENCE [LARGE SCALE GENOMIC DNA]</scope>
    <source>
        <strain evidence="2 3">CGMCC 1.10457</strain>
    </source>
</reference>
<dbReference type="Proteomes" id="UP000199062">
    <property type="component" value="Unassembled WGS sequence"/>
</dbReference>
<evidence type="ECO:0000259" key="1">
    <source>
        <dbReference type="Pfam" id="PF04326"/>
    </source>
</evidence>
<feature type="domain" description="Schlafen AlbA-2" evidence="1">
    <location>
        <begin position="297"/>
        <end position="407"/>
    </location>
</feature>
<keyword evidence="2" id="KW-0238">DNA-binding</keyword>
<keyword evidence="3" id="KW-1185">Reference proteome</keyword>
<dbReference type="PANTHER" id="PTHR30595:SF6">
    <property type="entry name" value="SCHLAFEN ALBA-2 DOMAIN-CONTAINING PROTEIN"/>
    <property type="match status" value="1"/>
</dbReference>
<dbReference type="PANTHER" id="PTHR30595">
    <property type="entry name" value="GLPR-RELATED TRANSCRIPTIONAL REPRESSOR"/>
    <property type="match status" value="1"/>
</dbReference>